<dbReference type="AlphaFoldDB" id="A0AAN5I211"/>
<feature type="non-terminal residue" evidence="1">
    <location>
        <position position="298"/>
    </location>
</feature>
<keyword evidence="2" id="KW-1185">Reference proteome</keyword>
<sequence>GDPIVEGNRRGLVCYRDMSSTEDGTYDGLRLGTLQRRHRLLDVGRAIGGDGRVSILLRDGEGHLCSGLLRLGAFEGDLEVALRLQLISDELHCLLRVSHSLPVHVKDDVTDCCAQRPEALRLDRSDVHPIVESLHCDAECHSLKAVDHRHLVLVIVSSFSLFEWWFLCRVVAQSNVRERNYLAGFFLEGIHKLEVWLGHDLIVDSQHDVTDPTESPKHAVVFNVDDEPAFHCEIDLEWFLVIDCEFVGHLHVEVGGNFGVLLERLMEGVRDQLLFVDHCGGKGRERRRGARDRPERRR</sequence>
<gene>
    <name evidence="1" type="ORF">PMAYCL1PPCAC_19138</name>
</gene>
<feature type="non-terminal residue" evidence="1">
    <location>
        <position position="1"/>
    </location>
</feature>
<proteinExistence type="predicted"/>
<protein>
    <submittedName>
        <fullName evidence="1">Uncharacterized protein</fullName>
    </submittedName>
</protein>
<accession>A0AAN5I211</accession>
<name>A0AAN5I211_9BILA</name>
<organism evidence="1 2">
    <name type="scientific">Pristionchus mayeri</name>
    <dbReference type="NCBI Taxonomy" id="1317129"/>
    <lineage>
        <taxon>Eukaryota</taxon>
        <taxon>Metazoa</taxon>
        <taxon>Ecdysozoa</taxon>
        <taxon>Nematoda</taxon>
        <taxon>Chromadorea</taxon>
        <taxon>Rhabditida</taxon>
        <taxon>Rhabditina</taxon>
        <taxon>Diplogasteromorpha</taxon>
        <taxon>Diplogasteroidea</taxon>
        <taxon>Neodiplogasteridae</taxon>
        <taxon>Pristionchus</taxon>
    </lineage>
</organism>
<reference evidence="2" key="1">
    <citation type="submission" date="2022-10" db="EMBL/GenBank/DDBJ databases">
        <title>Genome assembly of Pristionchus species.</title>
        <authorList>
            <person name="Yoshida K."/>
            <person name="Sommer R.J."/>
        </authorList>
    </citation>
    <scope>NUCLEOTIDE SEQUENCE [LARGE SCALE GENOMIC DNA]</scope>
    <source>
        <strain evidence="2">RS5460</strain>
    </source>
</reference>
<dbReference type="EMBL" id="BTRK01000004">
    <property type="protein sequence ID" value="GMR48943.1"/>
    <property type="molecule type" value="Genomic_DNA"/>
</dbReference>
<evidence type="ECO:0000313" key="1">
    <source>
        <dbReference type="EMBL" id="GMR48943.1"/>
    </source>
</evidence>
<dbReference type="Proteomes" id="UP001328107">
    <property type="component" value="Unassembled WGS sequence"/>
</dbReference>
<evidence type="ECO:0000313" key="2">
    <source>
        <dbReference type="Proteomes" id="UP001328107"/>
    </source>
</evidence>
<comment type="caution">
    <text evidence="1">The sequence shown here is derived from an EMBL/GenBank/DDBJ whole genome shotgun (WGS) entry which is preliminary data.</text>
</comment>